<evidence type="ECO:0000259" key="10">
    <source>
        <dbReference type="Pfam" id="PF01035"/>
    </source>
</evidence>
<dbReference type="Pfam" id="PF01035">
    <property type="entry name" value="DNA_binding_1"/>
    <property type="match status" value="1"/>
</dbReference>
<dbReference type="CDD" id="cd06445">
    <property type="entry name" value="ATase"/>
    <property type="match status" value="1"/>
</dbReference>
<evidence type="ECO:0000256" key="3">
    <source>
        <dbReference type="ARBA" id="ARBA00022490"/>
    </source>
</evidence>
<name>A0AAV5B7T5_9ACTN</name>
<evidence type="ECO:0000256" key="7">
    <source>
        <dbReference type="ARBA" id="ARBA00023204"/>
    </source>
</evidence>
<feature type="domain" description="Methylguanine DNA methyltransferase ribonuclease-like" evidence="11">
    <location>
        <begin position="3"/>
        <end position="67"/>
    </location>
</feature>
<evidence type="ECO:0000256" key="6">
    <source>
        <dbReference type="ARBA" id="ARBA00022763"/>
    </source>
</evidence>
<comment type="catalytic activity">
    <reaction evidence="8 9">
        <text>a 6-O-methyl-2'-deoxyguanosine in DNA + L-cysteinyl-[protein] = S-methyl-L-cysteinyl-[protein] + a 2'-deoxyguanosine in DNA</text>
        <dbReference type="Rhea" id="RHEA:24000"/>
        <dbReference type="Rhea" id="RHEA-COMP:10131"/>
        <dbReference type="Rhea" id="RHEA-COMP:10132"/>
        <dbReference type="Rhea" id="RHEA-COMP:11367"/>
        <dbReference type="Rhea" id="RHEA-COMP:11368"/>
        <dbReference type="ChEBI" id="CHEBI:29950"/>
        <dbReference type="ChEBI" id="CHEBI:82612"/>
        <dbReference type="ChEBI" id="CHEBI:85445"/>
        <dbReference type="ChEBI" id="CHEBI:85448"/>
        <dbReference type="EC" id="2.1.1.63"/>
    </reaction>
</comment>
<dbReference type="InterPro" id="IPR036388">
    <property type="entry name" value="WH-like_DNA-bd_sf"/>
</dbReference>
<accession>A0AAV5B7T5</accession>
<dbReference type="InterPro" id="IPR036217">
    <property type="entry name" value="MethylDNA_cys_MeTrfase_DNAb"/>
</dbReference>
<dbReference type="EC" id="2.1.1.63" evidence="9"/>
<protein>
    <recommendedName>
        <fullName evidence="9">Methylated-DNA--protein-cysteine methyltransferase</fullName>
        <ecNumber evidence="9">2.1.1.63</ecNumber>
    </recommendedName>
    <alternativeName>
        <fullName evidence="9">6-O-methylguanine-DNA methyltransferase</fullName>
        <shortName evidence="9">MGMT</shortName>
    </alternativeName>
    <alternativeName>
        <fullName evidence="9">O-6-methylguanine-DNA-alkyltransferase</fullName>
    </alternativeName>
</protein>
<dbReference type="InterPro" id="IPR008332">
    <property type="entry name" value="MethylG_MeTrfase_N"/>
</dbReference>
<reference evidence="12" key="1">
    <citation type="journal article" date="2022" name="Int. J. Syst. Evol. Microbiol.">
        <title>Granulimonas faecalis gen. nov., sp. nov., and Leptogranulimonas caecicola gen. nov., sp. nov., novel lactate-producing Atopobiaceae bacteria isolated from mouse intestines, and an emended description of the family Atopobiaceae.</title>
        <authorList>
            <person name="Morinaga K."/>
            <person name="Kusada H."/>
            <person name="Sakamoto S."/>
            <person name="Murakami T."/>
            <person name="Toyoda A."/>
            <person name="Mori H."/>
            <person name="Meng X.Y."/>
            <person name="Takashino M."/>
            <person name="Murotomi K."/>
            <person name="Tamaki H."/>
        </authorList>
    </citation>
    <scope>NUCLEOTIDE SEQUENCE</scope>
    <source>
        <strain evidence="12">OPF53</strain>
    </source>
</reference>
<comment type="function">
    <text evidence="9">Involved in the cellular defense against the biological effects of O6-methylguanine (O6-MeG) and O4-methylthymine (O4-MeT) in DNA. Repairs the methylated nucleobase in DNA by stoichiometrically transferring the methyl group to a cysteine residue in the enzyme. This is a suicide reaction: the enzyme is irreversibly inactivated.</text>
</comment>
<organism evidence="12 13">
    <name type="scientific">Granulimonas faecalis</name>
    <dbReference type="NCBI Taxonomy" id="2894155"/>
    <lineage>
        <taxon>Bacteria</taxon>
        <taxon>Bacillati</taxon>
        <taxon>Actinomycetota</taxon>
        <taxon>Coriobacteriia</taxon>
        <taxon>Coriobacteriales</taxon>
        <taxon>Kribbibacteriaceae</taxon>
        <taxon>Granulimonas</taxon>
    </lineage>
</organism>
<evidence type="ECO:0000256" key="9">
    <source>
        <dbReference type="HAMAP-Rule" id="MF_00772"/>
    </source>
</evidence>
<dbReference type="SUPFAM" id="SSF53155">
    <property type="entry name" value="Methylated DNA-protein cysteine methyltransferase domain"/>
    <property type="match status" value="1"/>
</dbReference>
<keyword evidence="5 9" id="KW-0808">Transferase</keyword>
<feature type="active site" description="Nucleophile; methyl group acceptor" evidence="9">
    <location>
        <position position="136"/>
    </location>
</feature>
<keyword evidence="7 9" id="KW-0234">DNA repair</keyword>
<dbReference type="FunFam" id="1.10.10.10:FF:000214">
    <property type="entry name" value="Methylated-DNA--protein-cysteine methyltransferase"/>
    <property type="match status" value="1"/>
</dbReference>
<keyword evidence="6 9" id="KW-0227">DNA damage</keyword>
<keyword evidence="4 9" id="KW-0489">Methyltransferase</keyword>
<dbReference type="RefSeq" id="WP_135978241.1">
    <property type="nucleotide sequence ID" value="NZ_BQKC01000001.1"/>
</dbReference>
<dbReference type="InterPro" id="IPR001497">
    <property type="entry name" value="MethylDNA_cys_MeTrfase_AS"/>
</dbReference>
<comment type="miscellaneous">
    <text evidence="9">This enzyme catalyzes only one turnover and therefore is not strictly catalytic. According to one definition, an enzyme is a biocatalyst that acts repeatedly and over many reaction cycles.</text>
</comment>
<comment type="subcellular location">
    <subcellularLocation>
        <location evidence="9">Cytoplasm</location>
    </subcellularLocation>
</comment>
<dbReference type="NCBIfam" id="TIGR00589">
    <property type="entry name" value="ogt"/>
    <property type="match status" value="1"/>
</dbReference>
<dbReference type="Proteomes" id="UP001055025">
    <property type="component" value="Unassembled WGS sequence"/>
</dbReference>
<evidence type="ECO:0000259" key="11">
    <source>
        <dbReference type="Pfam" id="PF02870"/>
    </source>
</evidence>
<dbReference type="AlphaFoldDB" id="A0AAV5B7T5"/>
<dbReference type="InterPro" id="IPR023546">
    <property type="entry name" value="MGMT"/>
</dbReference>
<comment type="caution">
    <text evidence="12">The sequence shown here is derived from an EMBL/GenBank/DDBJ whole genome shotgun (WGS) entry which is preliminary data.</text>
</comment>
<keyword evidence="3 9" id="KW-0963">Cytoplasm</keyword>
<evidence type="ECO:0000256" key="4">
    <source>
        <dbReference type="ARBA" id="ARBA00022603"/>
    </source>
</evidence>
<evidence type="ECO:0000256" key="8">
    <source>
        <dbReference type="ARBA" id="ARBA00049348"/>
    </source>
</evidence>
<dbReference type="GO" id="GO:0032259">
    <property type="term" value="P:methylation"/>
    <property type="evidence" value="ECO:0007669"/>
    <property type="project" value="UniProtKB-KW"/>
</dbReference>
<dbReference type="Gene3D" id="3.30.160.70">
    <property type="entry name" value="Methylated DNA-protein cysteine methyltransferase domain"/>
    <property type="match status" value="1"/>
</dbReference>
<dbReference type="HAMAP" id="MF_00772">
    <property type="entry name" value="OGT"/>
    <property type="match status" value="1"/>
</dbReference>
<dbReference type="GO" id="GO:0006307">
    <property type="term" value="P:DNA alkylation repair"/>
    <property type="evidence" value="ECO:0007669"/>
    <property type="project" value="UniProtKB-UniRule"/>
</dbReference>
<comment type="catalytic activity">
    <reaction evidence="1 9">
        <text>a 4-O-methyl-thymidine in DNA + L-cysteinyl-[protein] = a thymidine in DNA + S-methyl-L-cysteinyl-[protein]</text>
        <dbReference type="Rhea" id="RHEA:53428"/>
        <dbReference type="Rhea" id="RHEA-COMP:10131"/>
        <dbReference type="Rhea" id="RHEA-COMP:10132"/>
        <dbReference type="Rhea" id="RHEA-COMP:13555"/>
        <dbReference type="Rhea" id="RHEA-COMP:13556"/>
        <dbReference type="ChEBI" id="CHEBI:29950"/>
        <dbReference type="ChEBI" id="CHEBI:82612"/>
        <dbReference type="ChEBI" id="CHEBI:137386"/>
        <dbReference type="ChEBI" id="CHEBI:137387"/>
        <dbReference type="EC" id="2.1.1.63"/>
    </reaction>
</comment>
<proteinExistence type="inferred from homology"/>
<evidence type="ECO:0000256" key="5">
    <source>
        <dbReference type="ARBA" id="ARBA00022679"/>
    </source>
</evidence>
<dbReference type="InterPro" id="IPR014048">
    <property type="entry name" value="MethylDNA_cys_MeTrfase_DNA-bd"/>
</dbReference>
<dbReference type="Pfam" id="PF02870">
    <property type="entry name" value="Methyltransf_1N"/>
    <property type="match status" value="1"/>
</dbReference>
<dbReference type="EMBL" id="BQKC01000001">
    <property type="protein sequence ID" value="GJM55920.1"/>
    <property type="molecule type" value="Genomic_DNA"/>
</dbReference>
<dbReference type="GO" id="GO:0005737">
    <property type="term" value="C:cytoplasm"/>
    <property type="evidence" value="ECO:0007669"/>
    <property type="project" value="UniProtKB-SubCell"/>
</dbReference>
<dbReference type="PROSITE" id="PS00374">
    <property type="entry name" value="MGMT"/>
    <property type="match status" value="1"/>
</dbReference>
<evidence type="ECO:0000256" key="1">
    <source>
        <dbReference type="ARBA" id="ARBA00001286"/>
    </source>
</evidence>
<gene>
    <name evidence="12" type="primary">ogt1</name>
    <name evidence="12" type="ORF">ATOP_15750</name>
</gene>
<dbReference type="InterPro" id="IPR036631">
    <property type="entry name" value="MGMT_N_sf"/>
</dbReference>
<sequence length="165" mass="17997">MIYGHRYESPLGTVCMESDGEALCGLWFADQEEAAAKGADEAAREEETLPVFAQADSWLDAYFTGEEPGPVPKLRLEGTPFRRRVWEILQTIPYGQTVTYGQIARQLAEERGIERMSAQAVGAAVGHNPVSLMMPCHRVVGVGGELTGYAGGIERKAALLALERE</sequence>
<dbReference type="SUPFAM" id="SSF46767">
    <property type="entry name" value="Methylated DNA-protein cysteine methyltransferase, C-terminal domain"/>
    <property type="match status" value="1"/>
</dbReference>
<feature type="domain" description="Methylated-DNA-[protein]-cysteine S-methyltransferase DNA binding" evidence="10">
    <location>
        <begin position="80"/>
        <end position="164"/>
    </location>
</feature>
<evidence type="ECO:0000313" key="12">
    <source>
        <dbReference type="EMBL" id="GJM55920.1"/>
    </source>
</evidence>
<dbReference type="Gene3D" id="1.10.10.10">
    <property type="entry name" value="Winged helix-like DNA-binding domain superfamily/Winged helix DNA-binding domain"/>
    <property type="match status" value="1"/>
</dbReference>
<comment type="similarity">
    <text evidence="2 9">Belongs to the MGMT family.</text>
</comment>
<keyword evidence="13" id="KW-1185">Reference proteome</keyword>
<dbReference type="GO" id="GO:0003908">
    <property type="term" value="F:methylated-DNA-[protein]-cysteine S-methyltransferase activity"/>
    <property type="evidence" value="ECO:0007669"/>
    <property type="project" value="UniProtKB-UniRule"/>
</dbReference>
<dbReference type="PANTHER" id="PTHR10815">
    <property type="entry name" value="METHYLATED-DNA--PROTEIN-CYSTEINE METHYLTRANSFERASE"/>
    <property type="match status" value="1"/>
</dbReference>
<dbReference type="PANTHER" id="PTHR10815:SF5">
    <property type="entry name" value="METHYLATED-DNA--PROTEIN-CYSTEINE METHYLTRANSFERASE"/>
    <property type="match status" value="1"/>
</dbReference>
<evidence type="ECO:0000256" key="2">
    <source>
        <dbReference type="ARBA" id="ARBA00008711"/>
    </source>
</evidence>
<evidence type="ECO:0000313" key="13">
    <source>
        <dbReference type="Proteomes" id="UP001055025"/>
    </source>
</evidence>